<dbReference type="AlphaFoldDB" id="A0A0P0FRI2"/>
<feature type="chain" id="PRO_5006046505" evidence="1">
    <location>
        <begin position="28"/>
        <end position="579"/>
    </location>
</feature>
<dbReference type="EMBL" id="CP012801">
    <property type="protein sequence ID" value="ALJ57733.1"/>
    <property type="molecule type" value="Genomic_DNA"/>
</dbReference>
<evidence type="ECO:0000313" key="2">
    <source>
        <dbReference type="EMBL" id="ALJ57733.1"/>
    </source>
</evidence>
<dbReference type="PATRIC" id="fig|246787.4.peg.485"/>
<feature type="signal peptide" evidence="1">
    <location>
        <begin position="1"/>
        <end position="27"/>
    </location>
</feature>
<dbReference type="PROSITE" id="PS51257">
    <property type="entry name" value="PROKAR_LIPOPROTEIN"/>
    <property type="match status" value="1"/>
</dbReference>
<reference evidence="2 3" key="1">
    <citation type="journal article" date="2015" name="Science">
        <title>Genetic determinants of in vivo fitness and diet responsiveness in multiple human gut Bacteroides.</title>
        <authorList>
            <person name="Wu M."/>
            <person name="McNulty N.P."/>
            <person name="Rodionov D.A."/>
            <person name="Khoroshkin M.S."/>
            <person name="Griffin N.W."/>
            <person name="Cheng J."/>
            <person name="Latreille P."/>
            <person name="Kerstetter R.A."/>
            <person name="Terrapon N."/>
            <person name="Henrissat B."/>
            <person name="Osterman A.L."/>
            <person name="Gordon J.I."/>
        </authorList>
    </citation>
    <scope>NUCLEOTIDE SEQUENCE [LARGE SCALE GENOMIC DNA]</scope>
    <source>
        <strain evidence="2 3">WH2</strain>
    </source>
</reference>
<dbReference type="KEGG" id="bcel:BcellWH2_00465"/>
<evidence type="ECO:0000256" key="1">
    <source>
        <dbReference type="SAM" id="SignalP"/>
    </source>
</evidence>
<dbReference type="RefSeq" id="WP_029426776.1">
    <property type="nucleotide sequence ID" value="NZ_CP012801.1"/>
</dbReference>
<keyword evidence="1" id="KW-0732">Signal</keyword>
<evidence type="ECO:0000313" key="3">
    <source>
        <dbReference type="Proteomes" id="UP000061809"/>
    </source>
</evidence>
<sequence>MEQIKNMRLYISFICLLAFSCASPVMAQKQSKVEKLLKFLVNNENEKFTKNRDKLDAETATAFEAEVKLIDLCDQIWNQQEVTVAKDFFQAYVDATKANFISICQEAGADPAAIRKRMEDNISAILDEYPNKLVYSSTLVDAVKASGYELSDESRKHLYDVHEEELWKDFVRNKSIPKCERYLTEYADGKYKTEAMIEYNRLLFQTVQKSPSASNFKRFFDHDRLNTFFNGRSKRESMAQALSIYDDYLYGNICKAQAIASIKQAIAEYEQAPYLSPGDKKYTNTLEYKKDSIDYETLKLEVNSPSKLGLIKEYLLTHKYKEFRDKANKLRVPFEQQLVWSNPTTIQAYTHGLLMKSNETKNGKSTQKTYTYDENGRLVSIKEVTEDKGTTTLQTNFLYDSQGNCVEEVQVNQRGMKEVYKRLRAFSTLGVILSDSAFYQSGKLIIRKYHPQLGLLAGETVYEKNIPVSSVINQYNKKGQIIKREETFPLPKDPLPTQVSKQVDIYEYDTYGYLTKITFEKTLVNSDKTSGSLIFLYDEFGNQIDSNAYYEYDSTGRWIQKTDRGDAKNTEKIQIIYQQ</sequence>
<protein>
    <submittedName>
        <fullName evidence="2">RHS Repeat protein</fullName>
    </submittedName>
</protein>
<dbReference type="Gene3D" id="2.180.10.10">
    <property type="entry name" value="RHS repeat-associated core"/>
    <property type="match status" value="1"/>
</dbReference>
<gene>
    <name evidence="2" type="ORF">BcellWH2_00465</name>
</gene>
<proteinExistence type="predicted"/>
<organism evidence="2 3">
    <name type="scientific">Bacteroides cellulosilyticus</name>
    <dbReference type="NCBI Taxonomy" id="246787"/>
    <lineage>
        <taxon>Bacteria</taxon>
        <taxon>Pseudomonadati</taxon>
        <taxon>Bacteroidota</taxon>
        <taxon>Bacteroidia</taxon>
        <taxon>Bacteroidales</taxon>
        <taxon>Bacteroidaceae</taxon>
        <taxon>Bacteroides</taxon>
    </lineage>
</organism>
<name>A0A0P0FRI2_9BACE</name>
<dbReference type="Proteomes" id="UP000061809">
    <property type="component" value="Chromosome"/>
</dbReference>
<accession>A0A0P0FRI2</accession>